<feature type="region of interest" description="Disordered" evidence="1">
    <location>
        <begin position="102"/>
        <end position="126"/>
    </location>
</feature>
<dbReference type="AlphaFoldDB" id="A0A4Y7IVE8"/>
<keyword evidence="3" id="KW-1185">Reference proteome</keyword>
<dbReference type="Proteomes" id="UP000316621">
    <property type="component" value="Chromosome 2"/>
</dbReference>
<accession>A0A4Y7IVE8</accession>
<name>A0A4Y7IVE8_PAPSO</name>
<evidence type="ECO:0000313" key="3">
    <source>
        <dbReference type="Proteomes" id="UP000316621"/>
    </source>
</evidence>
<sequence length="172" mass="19329">MNVEQLQPSLHISSPHVNEHGAKRLSVEQNQPNLHVSSPRVNEHGALNLCNKRSLAQRKRWAKNRQQRLIEGGRNQGEQSNAVSLEVDNQILNASSMQFKVTQPVGTQKKTRRKRDASIKEASHTKRMRTCYTTQFPDNVVPDSLNNSSIMGNDNDMIVDASIEPMESTVSC</sequence>
<protein>
    <submittedName>
        <fullName evidence="2">Uncharacterized protein</fullName>
    </submittedName>
</protein>
<gene>
    <name evidence="2" type="ORF">C5167_019903</name>
</gene>
<organism evidence="2 3">
    <name type="scientific">Papaver somniferum</name>
    <name type="common">Opium poppy</name>
    <dbReference type="NCBI Taxonomy" id="3469"/>
    <lineage>
        <taxon>Eukaryota</taxon>
        <taxon>Viridiplantae</taxon>
        <taxon>Streptophyta</taxon>
        <taxon>Embryophyta</taxon>
        <taxon>Tracheophyta</taxon>
        <taxon>Spermatophyta</taxon>
        <taxon>Magnoliopsida</taxon>
        <taxon>Ranunculales</taxon>
        <taxon>Papaveraceae</taxon>
        <taxon>Papaveroideae</taxon>
        <taxon>Papaver</taxon>
    </lineage>
</organism>
<evidence type="ECO:0000256" key="1">
    <source>
        <dbReference type="SAM" id="MobiDB-lite"/>
    </source>
</evidence>
<dbReference type="EMBL" id="CM010716">
    <property type="protein sequence ID" value="RZC51479.1"/>
    <property type="molecule type" value="Genomic_DNA"/>
</dbReference>
<evidence type="ECO:0000313" key="2">
    <source>
        <dbReference type="EMBL" id="RZC51479.1"/>
    </source>
</evidence>
<reference evidence="2 3" key="1">
    <citation type="journal article" date="2018" name="Science">
        <title>The opium poppy genome and morphinan production.</title>
        <authorList>
            <person name="Guo L."/>
            <person name="Winzer T."/>
            <person name="Yang X."/>
            <person name="Li Y."/>
            <person name="Ning Z."/>
            <person name="He Z."/>
            <person name="Teodor R."/>
            <person name="Lu Y."/>
            <person name="Bowser T.A."/>
            <person name="Graham I.A."/>
            <person name="Ye K."/>
        </authorList>
    </citation>
    <scope>NUCLEOTIDE SEQUENCE [LARGE SCALE GENOMIC DNA]</scope>
    <source>
        <strain evidence="3">cv. HN1</strain>
        <tissue evidence="2">Leaves</tissue>
    </source>
</reference>
<proteinExistence type="predicted"/>
<dbReference type="Gramene" id="RZC51479">
    <property type="protein sequence ID" value="RZC51479"/>
    <property type="gene ID" value="C5167_019903"/>
</dbReference>